<evidence type="ECO:0000256" key="3">
    <source>
        <dbReference type="ARBA" id="ARBA00022603"/>
    </source>
</evidence>
<keyword evidence="8" id="KW-1185">Reference proteome</keyword>
<keyword evidence="5 6" id="KW-0949">S-adenosyl-L-methionine</keyword>
<comment type="similarity">
    <text evidence="1 6">Belongs to the methyltransferase superfamily. PrmA family.</text>
</comment>
<feature type="binding site" evidence="6">
    <location>
        <position position="188"/>
    </location>
    <ligand>
        <name>S-adenosyl-L-methionine</name>
        <dbReference type="ChEBI" id="CHEBI:59789"/>
    </ligand>
</feature>
<dbReference type="PANTHER" id="PTHR43648:SF1">
    <property type="entry name" value="ELECTRON TRANSFER FLAVOPROTEIN BETA SUBUNIT LYSINE METHYLTRANSFERASE"/>
    <property type="match status" value="1"/>
</dbReference>
<dbReference type="Gene3D" id="3.40.50.150">
    <property type="entry name" value="Vaccinia Virus protein VP39"/>
    <property type="match status" value="1"/>
</dbReference>
<comment type="caution">
    <text evidence="7">The sequence shown here is derived from an EMBL/GenBank/DDBJ whole genome shotgun (WGS) entry which is preliminary data.</text>
</comment>
<keyword evidence="3 6" id="KW-0489">Methyltransferase</keyword>
<dbReference type="GO" id="GO:0016279">
    <property type="term" value="F:protein-lysine N-methyltransferase activity"/>
    <property type="evidence" value="ECO:0007669"/>
    <property type="project" value="RHEA"/>
</dbReference>
<evidence type="ECO:0000313" key="7">
    <source>
        <dbReference type="EMBL" id="PMC79294.1"/>
    </source>
</evidence>
<keyword evidence="7" id="KW-0689">Ribosomal protein</keyword>
<keyword evidence="2 6" id="KW-0963">Cytoplasm</keyword>
<dbReference type="InterPro" id="IPR029063">
    <property type="entry name" value="SAM-dependent_MTases_sf"/>
</dbReference>
<name>A0A2N6UCI5_9LACT</name>
<sequence>MTWYELTIETDNKSENLLTEILWGLDSAGVSIKDEQDYIDWSDDGFGSVKNDQPAPGTYENNPVVLGYFSADENIEDIINEIKKYQANYNQELPADQQIVIHDIRYSPLEDNDWETAWQAYYEPIHVSRFMDIVPIWEKDDQPLDPQKTTLFLDPGMAFGTGSHETTKLALRLLEIAMAGGEDVIDVGTGSGILAIAAKKLGANKVDAYDYDGSILDITRNNFALNDVEDAIKLAQNNILNDINTQVDIITANILFEILEPLIPQAYNNLKLDGQLILSGIFEDKKEDMLSLLADNNFTVDIIMHMGEWYGILAHKGKE</sequence>
<dbReference type="RefSeq" id="WP_102199425.1">
    <property type="nucleotide sequence ID" value="NZ_PNHQ01000019.1"/>
</dbReference>
<dbReference type="Proteomes" id="UP000235701">
    <property type="component" value="Unassembled WGS sequence"/>
</dbReference>
<accession>A0A2N6UCI5</accession>
<dbReference type="InterPro" id="IPR050078">
    <property type="entry name" value="Ribosomal_L11_MeTrfase_PrmA"/>
</dbReference>
<protein>
    <recommendedName>
        <fullName evidence="6">Ribosomal protein L11 methyltransferase</fullName>
        <shortName evidence="6">L11 Mtase</shortName>
        <ecNumber evidence="6">2.1.1.-</ecNumber>
    </recommendedName>
</protein>
<dbReference type="GO" id="GO:0032259">
    <property type="term" value="P:methylation"/>
    <property type="evidence" value="ECO:0007669"/>
    <property type="project" value="UniProtKB-KW"/>
</dbReference>
<dbReference type="HAMAP" id="MF_00735">
    <property type="entry name" value="Methyltr_PrmA"/>
    <property type="match status" value="1"/>
</dbReference>
<dbReference type="AlphaFoldDB" id="A0A2N6UCI5"/>
<dbReference type="InterPro" id="IPR004498">
    <property type="entry name" value="Ribosomal_PrmA_MeTrfase"/>
</dbReference>
<feature type="binding site" evidence="6">
    <location>
        <position position="210"/>
    </location>
    <ligand>
        <name>S-adenosyl-L-methionine</name>
        <dbReference type="ChEBI" id="CHEBI:59789"/>
    </ligand>
</feature>
<dbReference type="PANTHER" id="PTHR43648">
    <property type="entry name" value="ELECTRON TRANSFER FLAVOPROTEIN BETA SUBUNIT LYSINE METHYLTRANSFERASE"/>
    <property type="match status" value="1"/>
</dbReference>
<reference evidence="7 8" key="1">
    <citation type="submission" date="2017-09" db="EMBL/GenBank/DDBJ databases">
        <title>Bacterial strain isolated from the female urinary microbiota.</title>
        <authorList>
            <person name="Thomas-White K."/>
            <person name="Kumar N."/>
            <person name="Forster S."/>
            <person name="Putonti C."/>
            <person name="Lawley T."/>
            <person name="Wolfe A.J."/>
        </authorList>
    </citation>
    <scope>NUCLEOTIDE SEQUENCE [LARGE SCALE GENOMIC DNA]</scope>
    <source>
        <strain evidence="7 8">UMB0240</strain>
    </source>
</reference>
<dbReference type="GO" id="GO:0005737">
    <property type="term" value="C:cytoplasm"/>
    <property type="evidence" value="ECO:0007669"/>
    <property type="project" value="UniProtKB-SubCell"/>
</dbReference>
<feature type="binding site" evidence="6">
    <location>
        <position position="167"/>
    </location>
    <ligand>
        <name>S-adenosyl-L-methionine</name>
        <dbReference type="ChEBI" id="CHEBI:59789"/>
    </ligand>
</feature>
<dbReference type="SUPFAM" id="SSF53335">
    <property type="entry name" value="S-adenosyl-L-methionine-dependent methyltransferases"/>
    <property type="match status" value="1"/>
</dbReference>
<comment type="function">
    <text evidence="6">Methylates ribosomal protein L11.</text>
</comment>
<organism evidence="7 8">
    <name type="scientific">Aerococcus viridans</name>
    <dbReference type="NCBI Taxonomy" id="1377"/>
    <lineage>
        <taxon>Bacteria</taxon>
        <taxon>Bacillati</taxon>
        <taxon>Bacillota</taxon>
        <taxon>Bacilli</taxon>
        <taxon>Lactobacillales</taxon>
        <taxon>Aerococcaceae</taxon>
        <taxon>Aerococcus</taxon>
    </lineage>
</organism>
<dbReference type="OrthoDB" id="9785995at2"/>
<proteinExistence type="inferred from homology"/>
<dbReference type="GO" id="GO:0005840">
    <property type="term" value="C:ribosome"/>
    <property type="evidence" value="ECO:0007669"/>
    <property type="project" value="UniProtKB-KW"/>
</dbReference>
<keyword evidence="4 6" id="KW-0808">Transferase</keyword>
<gene>
    <name evidence="6" type="primary">prmA</name>
    <name evidence="7" type="ORF">CJ191_07495</name>
</gene>
<evidence type="ECO:0000256" key="5">
    <source>
        <dbReference type="ARBA" id="ARBA00022691"/>
    </source>
</evidence>
<dbReference type="PIRSF" id="PIRSF000401">
    <property type="entry name" value="RPL11_MTase"/>
    <property type="match status" value="1"/>
</dbReference>
<evidence type="ECO:0000256" key="6">
    <source>
        <dbReference type="HAMAP-Rule" id="MF_00735"/>
    </source>
</evidence>
<keyword evidence="7" id="KW-0687">Ribonucleoprotein</keyword>
<comment type="catalytic activity">
    <reaction evidence="6">
        <text>L-lysyl-[protein] + 3 S-adenosyl-L-methionine = N(6),N(6),N(6)-trimethyl-L-lysyl-[protein] + 3 S-adenosyl-L-homocysteine + 3 H(+)</text>
        <dbReference type="Rhea" id="RHEA:54192"/>
        <dbReference type="Rhea" id="RHEA-COMP:9752"/>
        <dbReference type="Rhea" id="RHEA-COMP:13826"/>
        <dbReference type="ChEBI" id="CHEBI:15378"/>
        <dbReference type="ChEBI" id="CHEBI:29969"/>
        <dbReference type="ChEBI" id="CHEBI:57856"/>
        <dbReference type="ChEBI" id="CHEBI:59789"/>
        <dbReference type="ChEBI" id="CHEBI:61961"/>
    </reaction>
</comment>
<evidence type="ECO:0000313" key="8">
    <source>
        <dbReference type="Proteomes" id="UP000235701"/>
    </source>
</evidence>
<dbReference type="CDD" id="cd02440">
    <property type="entry name" value="AdoMet_MTases"/>
    <property type="match status" value="1"/>
</dbReference>
<comment type="subcellular location">
    <subcellularLocation>
        <location evidence="6">Cytoplasm</location>
    </subcellularLocation>
</comment>
<evidence type="ECO:0000256" key="2">
    <source>
        <dbReference type="ARBA" id="ARBA00022490"/>
    </source>
</evidence>
<evidence type="ECO:0000256" key="1">
    <source>
        <dbReference type="ARBA" id="ARBA00009741"/>
    </source>
</evidence>
<dbReference type="EMBL" id="PNHQ01000019">
    <property type="protein sequence ID" value="PMC79294.1"/>
    <property type="molecule type" value="Genomic_DNA"/>
</dbReference>
<evidence type="ECO:0000256" key="4">
    <source>
        <dbReference type="ARBA" id="ARBA00022679"/>
    </source>
</evidence>
<feature type="binding site" evidence="6">
    <location>
        <position position="253"/>
    </location>
    <ligand>
        <name>S-adenosyl-L-methionine</name>
        <dbReference type="ChEBI" id="CHEBI:59789"/>
    </ligand>
</feature>
<dbReference type="Pfam" id="PF06325">
    <property type="entry name" value="PrmA"/>
    <property type="match status" value="1"/>
</dbReference>
<dbReference type="EC" id="2.1.1.-" evidence="6"/>
<dbReference type="NCBIfam" id="TIGR00406">
    <property type="entry name" value="prmA"/>
    <property type="match status" value="1"/>
</dbReference>